<dbReference type="EMBL" id="UINC01159732">
    <property type="protein sequence ID" value="SVD57986.1"/>
    <property type="molecule type" value="Genomic_DNA"/>
</dbReference>
<accession>A0A382WGB3</accession>
<name>A0A382WGB3_9ZZZZ</name>
<keyword evidence="1" id="KW-0472">Membrane</keyword>
<keyword evidence="1" id="KW-1133">Transmembrane helix</keyword>
<feature type="transmembrane region" description="Helical" evidence="1">
    <location>
        <begin position="36"/>
        <end position="62"/>
    </location>
</feature>
<protein>
    <submittedName>
        <fullName evidence="2">Uncharacterized protein</fullName>
    </submittedName>
</protein>
<keyword evidence="1" id="KW-0812">Transmembrane</keyword>
<feature type="transmembrane region" description="Helical" evidence="1">
    <location>
        <begin position="12"/>
        <end position="30"/>
    </location>
</feature>
<dbReference type="AlphaFoldDB" id="A0A382WGB3"/>
<gene>
    <name evidence="2" type="ORF">METZ01_LOCUS410840</name>
</gene>
<sequence length="74" mass="8723">MSLKGLTQLSHFITMMFGIALGMTLCLLYQHMVKIIIFDLSSIILLIVFFSIFLRVYTLYLWKKGNYNHQLFND</sequence>
<reference evidence="2" key="1">
    <citation type="submission" date="2018-05" db="EMBL/GenBank/DDBJ databases">
        <authorList>
            <person name="Lanie J.A."/>
            <person name="Ng W.-L."/>
            <person name="Kazmierczak K.M."/>
            <person name="Andrzejewski T.M."/>
            <person name="Davidsen T.M."/>
            <person name="Wayne K.J."/>
            <person name="Tettelin H."/>
            <person name="Glass J.I."/>
            <person name="Rusch D."/>
            <person name="Podicherti R."/>
            <person name="Tsui H.-C.T."/>
            <person name="Winkler M.E."/>
        </authorList>
    </citation>
    <scope>NUCLEOTIDE SEQUENCE</scope>
</reference>
<proteinExistence type="predicted"/>
<evidence type="ECO:0000313" key="2">
    <source>
        <dbReference type="EMBL" id="SVD57986.1"/>
    </source>
</evidence>
<evidence type="ECO:0000256" key="1">
    <source>
        <dbReference type="SAM" id="Phobius"/>
    </source>
</evidence>
<organism evidence="2">
    <name type="scientific">marine metagenome</name>
    <dbReference type="NCBI Taxonomy" id="408172"/>
    <lineage>
        <taxon>unclassified sequences</taxon>
        <taxon>metagenomes</taxon>
        <taxon>ecological metagenomes</taxon>
    </lineage>
</organism>